<reference evidence="2" key="1">
    <citation type="submission" date="2020-05" db="EMBL/GenBank/DDBJ databases">
        <title>Phylogenomic resolution of chytrid fungi.</title>
        <authorList>
            <person name="Stajich J.E."/>
            <person name="Amses K."/>
            <person name="Simmons R."/>
            <person name="Seto K."/>
            <person name="Myers J."/>
            <person name="Bonds A."/>
            <person name="Quandt C.A."/>
            <person name="Barry K."/>
            <person name="Liu P."/>
            <person name="Grigoriev I."/>
            <person name="Longcore J.E."/>
            <person name="James T.Y."/>
        </authorList>
    </citation>
    <scope>NUCLEOTIDE SEQUENCE</scope>
    <source>
        <strain evidence="2">JEL0318</strain>
    </source>
</reference>
<name>A0AAD5S8P7_9FUNG</name>
<accession>A0AAD5S8P7</accession>
<organism evidence="2 3">
    <name type="scientific">Rhizophlyctis rosea</name>
    <dbReference type="NCBI Taxonomy" id="64517"/>
    <lineage>
        <taxon>Eukaryota</taxon>
        <taxon>Fungi</taxon>
        <taxon>Fungi incertae sedis</taxon>
        <taxon>Chytridiomycota</taxon>
        <taxon>Chytridiomycota incertae sedis</taxon>
        <taxon>Chytridiomycetes</taxon>
        <taxon>Rhizophlyctidales</taxon>
        <taxon>Rhizophlyctidaceae</taxon>
        <taxon>Rhizophlyctis</taxon>
    </lineage>
</organism>
<keyword evidence="1" id="KW-1133">Transmembrane helix</keyword>
<dbReference type="Proteomes" id="UP001212841">
    <property type="component" value="Unassembled WGS sequence"/>
</dbReference>
<feature type="transmembrane region" description="Helical" evidence="1">
    <location>
        <begin position="98"/>
        <end position="118"/>
    </location>
</feature>
<protein>
    <submittedName>
        <fullName evidence="2">Uncharacterized protein</fullName>
    </submittedName>
</protein>
<evidence type="ECO:0000313" key="2">
    <source>
        <dbReference type="EMBL" id="KAJ3049427.1"/>
    </source>
</evidence>
<keyword evidence="1" id="KW-0472">Membrane</keyword>
<keyword evidence="1" id="KW-0812">Transmembrane</keyword>
<dbReference type="Pfam" id="PF08570">
    <property type="entry name" value="DUF1761"/>
    <property type="match status" value="1"/>
</dbReference>
<evidence type="ECO:0000256" key="1">
    <source>
        <dbReference type="SAM" id="Phobius"/>
    </source>
</evidence>
<feature type="transmembrane region" description="Helical" evidence="1">
    <location>
        <begin position="130"/>
        <end position="152"/>
    </location>
</feature>
<sequence>MPSLLTSVLYPSLAGAVASQAVGIFCYGPILGQSWVRAIRTDKNDPDFLTKRPSSSSLQRSTLISSLAALVRSAVHLEILRFGSHYAFFHGLPTGEDLFGVTLTTLAIWAGYTVPIFLSQVIWEYRQPIIPLIGAAENLASLTVAAWVYWLIGAV</sequence>
<comment type="caution">
    <text evidence="2">The sequence shown here is derived from an EMBL/GenBank/DDBJ whole genome shotgun (WGS) entry which is preliminary data.</text>
</comment>
<proteinExistence type="predicted"/>
<evidence type="ECO:0000313" key="3">
    <source>
        <dbReference type="Proteomes" id="UP001212841"/>
    </source>
</evidence>
<keyword evidence="3" id="KW-1185">Reference proteome</keyword>
<dbReference type="EMBL" id="JADGJD010000645">
    <property type="protein sequence ID" value="KAJ3049427.1"/>
    <property type="molecule type" value="Genomic_DNA"/>
</dbReference>
<dbReference type="AlphaFoldDB" id="A0AAD5S8P7"/>
<gene>
    <name evidence="2" type="ORF">HK097_009568</name>
</gene>
<dbReference type="InterPro" id="IPR013879">
    <property type="entry name" value="DUF1761"/>
</dbReference>